<dbReference type="PANTHER" id="PTHR23235">
    <property type="entry name" value="KRUEPPEL-LIKE TRANSCRIPTION FACTOR"/>
    <property type="match status" value="1"/>
</dbReference>
<evidence type="ECO:0000313" key="7">
    <source>
        <dbReference type="EMBL" id="KAF7430295.1"/>
    </source>
</evidence>
<dbReference type="GO" id="GO:0000978">
    <property type="term" value="F:RNA polymerase II cis-regulatory region sequence-specific DNA binding"/>
    <property type="evidence" value="ECO:0007669"/>
    <property type="project" value="TreeGrafter"/>
</dbReference>
<proteinExistence type="predicted"/>
<dbReference type="Gene3D" id="3.30.160.60">
    <property type="entry name" value="Classic Zinc Finger"/>
    <property type="match status" value="2"/>
</dbReference>
<feature type="compositionally biased region" description="Polar residues" evidence="5">
    <location>
        <begin position="525"/>
        <end position="544"/>
    </location>
</feature>
<sequence>MDQSDSTMDVIQQREEEEEEEWDEDGYEDEEDDADAEAEAEAIARKLGEELLAGIAKVQADQASRFALAQSLLSAQSSLPEVNAGPAANEAPLSAKVEAAISTIRNILNILETDPLAKSTFEATLLPDASGANVFDVLRQISGAGVVAKELAGVLSQVVMTLAASDSLFGVRHVSGAAQVDQTDSNKRKREGEMDDGGFRVVKRPFYPPPTSGSDMQAQILEAIRFVSQALNSRPPNELIDPTFVISIQLQLHQMFLFAVTSSALGGPYTHALQEIAGLIQVLGVLSGIQIGPTAGSNNASWLHSATTTTPADILTAVYPCIVPGCQKTFARLFSLRAHQRIHATHRPFRCSHCPASFVRNHDLKRHTKLHDRKGWKCTGCGKLFSRRDAIKRHKNNTRSKDGSGSICVDAEVEEVEVDGHEGDESAREERRAKMWNGIAEQVNANVRASVGYPVQPSDGSLEEGEIPYGVIAHVQSVMMEMHGLLQAHVAHALGNQPGTTPTVSVSDPTGQATLASVIARAQSNLPSGASTSDPSGLPSSTDPTPDASDAIEISPQADDAPPSLSMIGLSAEQAQMLEQAIANAALAAQAQAEAEAALEEEEDDYDEQEGDYDDMEHETSPQGT</sequence>
<feature type="compositionally biased region" description="Acidic residues" evidence="5">
    <location>
        <begin position="15"/>
        <end position="38"/>
    </location>
</feature>
<feature type="compositionally biased region" description="Acidic residues" evidence="5">
    <location>
        <begin position="597"/>
        <end position="617"/>
    </location>
</feature>
<evidence type="ECO:0000256" key="5">
    <source>
        <dbReference type="SAM" id="MobiDB-lite"/>
    </source>
</evidence>
<feature type="domain" description="C2H2-type" evidence="6">
    <location>
        <begin position="319"/>
        <end position="348"/>
    </location>
</feature>
<dbReference type="VEuPathDB" id="FungiDB:PC9H_005999"/>
<dbReference type="SMART" id="SM00355">
    <property type="entry name" value="ZnF_C2H2"/>
    <property type="match status" value="3"/>
</dbReference>
<keyword evidence="8" id="KW-1185">Reference proteome</keyword>
<dbReference type="AlphaFoldDB" id="A0A8H6ZVF7"/>
<feature type="region of interest" description="Disordered" evidence="5">
    <location>
        <begin position="179"/>
        <end position="202"/>
    </location>
</feature>
<evidence type="ECO:0000313" key="8">
    <source>
        <dbReference type="Proteomes" id="UP000623687"/>
    </source>
</evidence>
<feature type="domain" description="C2H2-type" evidence="6">
    <location>
        <begin position="349"/>
        <end position="371"/>
    </location>
</feature>
<evidence type="ECO:0000256" key="4">
    <source>
        <dbReference type="PROSITE-ProRule" id="PRU00042"/>
    </source>
</evidence>
<dbReference type="PANTHER" id="PTHR23235:SF120">
    <property type="entry name" value="KRUPPEL-LIKE FACTOR 15"/>
    <property type="match status" value="1"/>
</dbReference>
<feature type="region of interest" description="Disordered" evidence="5">
    <location>
        <begin position="525"/>
        <end position="565"/>
    </location>
</feature>
<feature type="compositionally biased region" description="Polar residues" evidence="5">
    <location>
        <begin position="1"/>
        <end position="10"/>
    </location>
</feature>
<organism evidence="7 8">
    <name type="scientific">Pleurotus ostreatus</name>
    <name type="common">Oyster mushroom</name>
    <name type="synonym">White-rot fungus</name>
    <dbReference type="NCBI Taxonomy" id="5322"/>
    <lineage>
        <taxon>Eukaryota</taxon>
        <taxon>Fungi</taxon>
        <taxon>Dikarya</taxon>
        <taxon>Basidiomycota</taxon>
        <taxon>Agaricomycotina</taxon>
        <taxon>Agaricomycetes</taxon>
        <taxon>Agaricomycetidae</taxon>
        <taxon>Agaricales</taxon>
        <taxon>Pleurotineae</taxon>
        <taxon>Pleurotaceae</taxon>
        <taxon>Pleurotus</taxon>
    </lineage>
</organism>
<dbReference type="InterPro" id="IPR036236">
    <property type="entry name" value="Znf_C2H2_sf"/>
</dbReference>
<dbReference type="RefSeq" id="XP_036631573.1">
    <property type="nucleotide sequence ID" value="XM_036775554.1"/>
</dbReference>
<keyword evidence="3" id="KW-0862">Zinc</keyword>
<protein>
    <submittedName>
        <fullName evidence="7">Metallothionein expression activator</fullName>
    </submittedName>
</protein>
<keyword evidence="2 4" id="KW-0863">Zinc-finger</keyword>
<dbReference type="Pfam" id="PF00096">
    <property type="entry name" value="zf-C2H2"/>
    <property type="match status" value="3"/>
</dbReference>
<feature type="region of interest" description="Disordered" evidence="5">
    <location>
        <begin position="1"/>
        <end position="38"/>
    </location>
</feature>
<evidence type="ECO:0000256" key="1">
    <source>
        <dbReference type="ARBA" id="ARBA00022723"/>
    </source>
</evidence>
<gene>
    <name evidence="7" type="primary">ACE2</name>
    <name evidence="7" type="ORF">PC9H_005999</name>
</gene>
<dbReference type="InterPro" id="IPR013087">
    <property type="entry name" value="Znf_C2H2_type"/>
</dbReference>
<keyword evidence="1" id="KW-0479">Metal-binding</keyword>
<feature type="compositionally biased region" description="Low complexity" evidence="5">
    <location>
        <begin position="587"/>
        <end position="596"/>
    </location>
</feature>
<evidence type="ECO:0000259" key="6">
    <source>
        <dbReference type="PROSITE" id="PS50157"/>
    </source>
</evidence>
<evidence type="ECO:0000256" key="2">
    <source>
        <dbReference type="ARBA" id="ARBA00022771"/>
    </source>
</evidence>
<dbReference type="GO" id="GO:0000981">
    <property type="term" value="F:DNA-binding transcription factor activity, RNA polymerase II-specific"/>
    <property type="evidence" value="ECO:0007669"/>
    <property type="project" value="TreeGrafter"/>
</dbReference>
<accession>A0A8H6ZVF7</accession>
<dbReference type="GeneID" id="59375817"/>
<feature type="region of interest" description="Disordered" evidence="5">
    <location>
        <begin position="587"/>
        <end position="625"/>
    </location>
</feature>
<dbReference type="Proteomes" id="UP000623687">
    <property type="component" value="Unassembled WGS sequence"/>
</dbReference>
<evidence type="ECO:0000256" key="3">
    <source>
        <dbReference type="ARBA" id="ARBA00022833"/>
    </source>
</evidence>
<dbReference type="GO" id="GO:0008270">
    <property type="term" value="F:zinc ion binding"/>
    <property type="evidence" value="ECO:0007669"/>
    <property type="project" value="UniProtKB-KW"/>
</dbReference>
<dbReference type="PROSITE" id="PS00028">
    <property type="entry name" value="ZINC_FINGER_C2H2_1"/>
    <property type="match status" value="2"/>
</dbReference>
<dbReference type="OrthoDB" id="8922241at2759"/>
<dbReference type="EMBL" id="JACETU010000004">
    <property type="protein sequence ID" value="KAF7430295.1"/>
    <property type="molecule type" value="Genomic_DNA"/>
</dbReference>
<feature type="domain" description="C2H2-type" evidence="6">
    <location>
        <begin position="376"/>
        <end position="404"/>
    </location>
</feature>
<name>A0A8H6ZVF7_PLEOS</name>
<dbReference type="SUPFAM" id="SSF57667">
    <property type="entry name" value="beta-beta-alpha zinc fingers"/>
    <property type="match status" value="1"/>
</dbReference>
<dbReference type="PROSITE" id="PS50157">
    <property type="entry name" value="ZINC_FINGER_C2H2_2"/>
    <property type="match status" value="3"/>
</dbReference>
<comment type="caution">
    <text evidence="7">The sequence shown here is derived from an EMBL/GenBank/DDBJ whole genome shotgun (WGS) entry which is preliminary data.</text>
</comment>
<reference evidence="7" key="1">
    <citation type="submission" date="2019-07" db="EMBL/GenBank/DDBJ databases">
        <authorList>
            <person name="Palmer J.M."/>
        </authorList>
    </citation>
    <scope>NUCLEOTIDE SEQUENCE</scope>
    <source>
        <strain evidence="7">PC9</strain>
    </source>
</reference>